<dbReference type="InterPro" id="IPR003689">
    <property type="entry name" value="ZIP"/>
</dbReference>
<feature type="transmembrane region" description="Helical" evidence="5">
    <location>
        <begin position="154"/>
        <end position="177"/>
    </location>
</feature>
<reference evidence="6 7" key="1">
    <citation type="submission" date="2024-03" db="EMBL/GenBank/DDBJ databases">
        <title>Aureococcus anophagefferens CCMP1851 and Kratosvirus quantuckense: Draft genome of a second virus-susceptible host strain in the model system.</title>
        <authorList>
            <person name="Chase E."/>
            <person name="Truchon A.R."/>
            <person name="Schepens W."/>
            <person name="Wilhelm S.W."/>
        </authorList>
    </citation>
    <scope>NUCLEOTIDE SEQUENCE [LARGE SCALE GENOMIC DNA]</scope>
    <source>
        <strain evidence="6 7">CCMP1851</strain>
    </source>
</reference>
<sequence>MDFQGFPHQVAGDAPVTTLDVIVYSFVMVAMSGLGGLPFFLLPGGLSKRSAGLANALAAGVMLSASYTMIYEGQVAGPKAVVSGLFLGAAFMRCSRLFIEGREDVTLLGWSGQTTPKGTLLFLAIMAIHSIGEGAGVGVAFARSTGEPSGFRRGGLVAVAIGAHNVPEGFGVALALITKGASPASASAWAVLTSAPQLVAAVPAFLFCETFSAIQPLAMGFGAGAMIVVVFGEMLPEALEDADADSVAQATVLSLATFEGFRMMLDWASHEPASAKRLLAALAWSFVAGGATSLGASYVFLFRKIGVRAEAALLGFAGGVMLALACLDIMLPAFYAGGRNCGGARVAVGSFVAGIGVVRVLDAAVRNMDVAGFVEARGDLEAGERTPPPASAHKTARAAALVTLALAFHNAPEGLAVGVAAAHEDATRAATMALAIGMHNVPEGVAVATSVLLATRSRPRAFAVATATGLVEPVSAVLSAAVLNPFLSPELLEASLLLVAGVMLTVSLGELLPGAARKHARSAAAGALFGWLTMRAGLALVKDDLTASDHAYFDEGEMTIPRGV</sequence>
<dbReference type="Proteomes" id="UP001363151">
    <property type="component" value="Unassembled WGS sequence"/>
</dbReference>
<keyword evidence="3 5" id="KW-1133">Transmembrane helix</keyword>
<organism evidence="6 7">
    <name type="scientific">Aureococcus anophagefferens</name>
    <name type="common">Harmful bloom alga</name>
    <dbReference type="NCBI Taxonomy" id="44056"/>
    <lineage>
        <taxon>Eukaryota</taxon>
        <taxon>Sar</taxon>
        <taxon>Stramenopiles</taxon>
        <taxon>Ochrophyta</taxon>
        <taxon>Pelagophyceae</taxon>
        <taxon>Pelagomonadales</taxon>
        <taxon>Pelagomonadaceae</taxon>
        <taxon>Aureococcus</taxon>
    </lineage>
</organism>
<feature type="transmembrane region" description="Helical" evidence="5">
    <location>
        <begin position="120"/>
        <end position="142"/>
    </location>
</feature>
<comment type="caution">
    <text evidence="6">The sequence shown here is derived from an EMBL/GenBank/DDBJ whole genome shotgun (WGS) entry which is preliminary data.</text>
</comment>
<feature type="transmembrane region" description="Helical" evidence="5">
    <location>
        <begin position="277"/>
        <end position="301"/>
    </location>
</feature>
<accession>A0ABR1G5K4</accession>
<keyword evidence="7" id="KW-1185">Reference proteome</keyword>
<evidence type="ECO:0000313" key="6">
    <source>
        <dbReference type="EMBL" id="KAK7248342.1"/>
    </source>
</evidence>
<comment type="subcellular location">
    <subcellularLocation>
        <location evidence="1">Membrane</location>
        <topology evidence="1">Multi-pass membrane protein</topology>
    </subcellularLocation>
</comment>
<feature type="transmembrane region" description="Helical" evidence="5">
    <location>
        <begin position="313"/>
        <end position="336"/>
    </location>
</feature>
<feature type="transmembrane region" description="Helical" evidence="5">
    <location>
        <begin position="461"/>
        <end position="482"/>
    </location>
</feature>
<evidence type="ECO:0000256" key="5">
    <source>
        <dbReference type="SAM" id="Phobius"/>
    </source>
</evidence>
<feature type="transmembrane region" description="Helical" evidence="5">
    <location>
        <begin position="494"/>
        <end position="512"/>
    </location>
</feature>
<gene>
    <name evidence="6" type="ORF">SO694_00227017</name>
</gene>
<evidence type="ECO:0000313" key="7">
    <source>
        <dbReference type="Proteomes" id="UP001363151"/>
    </source>
</evidence>
<feature type="transmembrane region" description="Helical" evidence="5">
    <location>
        <begin position="21"/>
        <end position="41"/>
    </location>
</feature>
<evidence type="ECO:0000256" key="2">
    <source>
        <dbReference type="ARBA" id="ARBA00022692"/>
    </source>
</evidence>
<keyword evidence="2 5" id="KW-0812">Transmembrane</keyword>
<feature type="transmembrane region" description="Helical" evidence="5">
    <location>
        <begin position="213"/>
        <end position="235"/>
    </location>
</feature>
<evidence type="ECO:0000256" key="4">
    <source>
        <dbReference type="ARBA" id="ARBA00023136"/>
    </source>
</evidence>
<evidence type="ECO:0000256" key="3">
    <source>
        <dbReference type="ARBA" id="ARBA00022989"/>
    </source>
</evidence>
<proteinExistence type="predicted"/>
<feature type="transmembrane region" description="Helical" evidence="5">
    <location>
        <begin position="342"/>
        <end position="361"/>
    </location>
</feature>
<dbReference type="PANTHER" id="PTHR11040:SF205">
    <property type="entry name" value="ZINC TRANSPORTER ZUPT"/>
    <property type="match status" value="1"/>
</dbReference>
<feature type="transmembrane region" description="Helical" evidence="5">
    <location>
        <begin position="53"/>
        <end position="70"/>
    </location>
</feature>
<dbReference type="EMBL" id="JBBJCI010000102">
    <property type="protein sequence ID" value="KAK7248342.1"/>
    <property type="molecule type" value="Genomic_DNA"/>
</dbReference>
<protein>
    <submittedName>
        <fullName evidence="6">Zinc ion transmembrane transporter</fullName>
    </submittedName>
</protein>
<feature type="transmembrane region" description="Helical" evidence="5">
    <location>
        <begin position="189"/>
        <end position="207"/>
    </location>
</feature>
<dbReference type="Pfam" id="PF02535">
    <property type="entry name" value="Zip"/>
    <property type="match status" value="1"/>
</dbReference>
<keyword evidence="4 5" id="KW-0472">Membrane</keyword>
<name>A0ABR1G5K4_AURAN</name>
<dbReference type="PANTHER" id="PTHR11040">
    <property type="entry name" value="ZINC/IRON TRANSPORTER"/>
    <property type="match status" value="1"/>
</dbReference>
<evidence type="ECO:0000256" key="1">
    <source>
        <dbReference type="ARBA" id="ARBA00004141"/>
    </source>
</evidence>